<sequence length="71" mass="8277">MRRQIIAVRSRHSENLRVTYLLNRLLIKIAYLTEPESPTHAEQLREAFTRTMTDVETITREDRTAPPGKAN</sequence>
<reference evidence="1 2" key="1">
    <citation type="submission" date="2019-08" db="EMBL/GenBank/DDBJ databases">
        <title>Bradyrhizobium hipponensis sp. nov., a rhizobium isolated from a Lupinus angustifolius root nodule in Tunisia.</title>
        <authorList>
            <person name="Off K."/>
            <person name="Rejili M."/>
            <person name="Mars M."/>
            <person name="Brachmann A."/>
            <person name="Marin M."/>
        </authorList>
    </citation>
    <scope>NUCLEOTIDE SEQUENCE [LARGE SCALE GENOMIC DNA]</scope>
    <source>
        <strain evidence="1 2">CTAW71</strain>
    </source>
</reference>
<evidence type="ECO:0000313" key="1">
    <source>
        <dbReference type="EMBL" id="TYL92663.1"/>
    </source>
</evidence>
<dbReference type="OrthoDB" id="8242442at2"/>
<name>A0A5D3KE26_9BRAD</name>
<proteinExistence type="predicted"/>
<comment type="caution">
    <text evidence="1">The sequence shown here is derived from an EMBL/GenBank/DDBJ whole genome shotgun (WGS) entry which is preliminary data.</text>
</comment>
<dbReference type="AlphaFoldDB" id="A0A5D3KE26"/>
<accession>A0A5D3KE26</accession>
<keyword evidence="2" id="KW-1185">Reference proteome</keyword>
<dbReference type="Proteomes" id="UP000324758">
    <property type="component" value="Unassembled WGS sequence"/>
</dbReference>
<evidence type="ECO:0000313" key="2">
    <source>
        <dbReference type="Proteomes" id="UP000324758"/>
    </source>
</evidence>
<protein>
    <submittedName>
        <fullName evidence="1">Uncharacterized protein</fullName>
    </submittedName>
</protein>
<organism evidence="1 2">
    <name type="scientific">Bradyrhizobium rifense</name>
    <dbReference type="NCBI Taxonomy" id="515499"/>
    <lineage>
        <taxon>Bacteria</taxon>
        <taxon>Pseudomonadati</taxon>
        <taxon>Pseudomonadota</taxon>
        <taxon>Alphaproteobacteria</taxon>
        <taxon>Hyphomicrobiales</taxon>
        <taxon>Nitrobacteraceae</taxon>
        <taxon>Bradyrhizobium</taxon>
    </lineage>
</organism>
<gene>
    <name evidence="1" type="ORF">FXB40_24715</name>
</gene>
<dbReference type="EMBL" id="VSSS01000037">
    <property type="protein sequence ID" value="TYL92663.1"/>
    <property type="molecule type" value="Genomic_DNA"/>
</dbReference>